<sequence>MAQAGDPDILTDFIVSENQTGDTIDGNFFTFTGTRGIFDSVITCFKLTKASKAKFPDLDGPRTSLTVLLFPGLVHYQYYTDWNKSASAVSAFGDANVGTISHPAALFATCVDDQILAKSFKTDHN</sequence>
<dbReference type="OrthoDB" id="1546383at2759"/>
<protein>
    <submittedName>
        <fullName evidence="1">Germin-like protein 9-2</fullName>
    </submittedName>
</protein>
<gene>
    <name evidence="1" type="primary">LOC107806076</name>
</gene>
<dbReference type="KEGG" id="nta:107806076"/>
<dbReference type="PaxDb" id="4097-A0A1S4B9Z5"/>
<dbReference type="Gene3D" id="2.60.120.10">
    <property type="entry name" value="Jelly Rolls"/>
    <property type="match status" value="1"/>
</dbReference>
<name>A0A1S4B9Z5_TOBAC</name>
<proteinExistence type="predicted"/>
<dbReference type="AlphaFoldDB" id="A0A1S4B9Z5"/>
<dbReference type="RefSeq" id="XP_016485677.1">
    <property type="nucleotide sequence ID" value="XM_016630191.1"/>
</dbReference>
<dbReference type="InterPro" id="IPR014710">
    <property type="entry name" value="RmlC-like_jellyroll"/>
</dbReference>
<reference evidence="1" key="1">
    <citation type="submission" date="2025-08" db="UniProtKB">
        <authorList>
            <consortium name="RefSeq"/>
        </authorList>
    </citation>
    <scope>IDENTIFICATION</scope>
</reference>
<dbReference type="OMA" id="DTIDGNF"/>
<organism evidence="1">
    <name type="scientific">Nicotiana tabacum</name>
    <name type="common">Common tobacco</name>
    <dbReference type="NCBI Taxonomy" id="4097"/>
    <lineage>
        <taxon>Eukaryota</taxon>
        <taxon>Viridiplantae</taxon>
        <taxon>Streptophyta</taxon>
        <taxon>Embryophyta</taxon>
        <taxon>Tracheophyta</taxon>
        <taxon>Spermatophyta</taxon>
        <taxon>Magnoliopsida</taxon>
        <taxon>eudicotyledons</taxon>
        <taxon>Gunneridae</taxon>
        <taxon>Pentapetalae</taxon>
        <taxon>asterids</taxon>
        <taxon>lamiids</taxon>
        <taxon>Solanales</taxon>
        <taxon>Solanaceae</taxon>
        <taxon>Nicotianoideae</taxon>
        <taxon>Nicotianeae</taxon>
        <taxon>Nicotiana</taxon>
    </lineage>
</organism>
<evidence type="ECO:0000313" key="1">
    <source>
        <dbReference type="RefSeq" id="XP_016485677.1"/>
    </source>
</evidence>
<accession>A0A1S4B9Z5</accession>